<sequence>MRSPRAERVRSRIRINWTWTQASKMSESPGYTVAPVLAEDHEEVMKLLKRTFFVDEPLNRTLGIYRSESESCPELEEFCSSSLHEGLSLKAVDGDGRIIAVLINETCPIRRAETSADPKFQKILYILARREEGTRLWEKFPKENKLVEVKVAATDARWRHRGIMNALVMETEKLLKGQGVRLMRLDTSSAYSAKSAERMGFECFYRVRYKDIQMDGQPLVVPELPHEYDCVFVKKLY</sequence>
<keyword evidence="2" id="KW-1185">Reference proteome</keyword>
<dbReference type="Proteomes" id="UP000837857">
    <property type="component" value="Chromosome 13"/>
</dbReference>
<proteinExistence type="predicted"/>
<name>A0ABN8HY52_9NEOP</name>
<reference evidence="1" key="1">
    <citation type="submission" date="2022-03" db="EMBL/GenBank/DDBJ databases">
        <authorList>
            <person name="Martin H S."/>
        </authorList>
    </citation>
    <scope>NUCLEOTIDE SEQUENCE</scope>
</reference>
<dbReference type="SUPFAM" id="SSF55729">
    <property type="entry name" value="Acyl-CoA N-acyltransferases (Nat)"/>
    <property type="match status" value="1"/>
</dbReference>
<dbReference type="Gene3D" id="3.40.630.30">
    <property type="match status" value="1"/>
</dbReference>
<evidence type="ECO:0000313" key="2">
    <source>
        <dbReference type="Proteomes" id="UP000837857"/>
    </source>
</evidence>
<feature type="non-terminal residue" evidence="1">
    <location>
        <position position="1"/>
    </location>
</feature>
<gene>
    <name evidence="1" type="ORF">IPOD504_LOCUS3069</name>
</gene>
<protein>
    <recommendedName>
        <fullName evidence="3">N-acetyltransferase domain-containing protein</fullName>
    </recommendedName>
</protein>
<dbReference type="EMBL" id="OW152825">
    <property type="protein sequence ID" value="CAH2041304.1"/>
    <property type="molecule type" value="Genomic_DNA"/>
</dbReference>
<organism evidence="1 2">
    <name type="scientific">Iphiclides podalirius</name>
    <name type="common">scarce swallowtail</name>
    <dbReference type="NCBI Taxonomy" id="110791"/>
    <lineage>
        <taxon>Eukaryota</taxon>
        <taxon>Metazoa</taxon>
        <taxon>Ecdysozoa</taxon>
        <taxon>Arthropoda</taxon>
        <taxon>Hexapoda</taxon>
        <taxon>Insecta</taxon>
        <taxon>Pterygota</taxon>
        <taxon>Neoptera</taxon>
        <taxon>Endopterygota</taxon>
        <taxon>Lepidoptera</taxon>
        <taxon>Glossata</taxon>
        <taxon>Ditrysia</taxon>
        <taxon>Papilionoidea</taxon>
        <taxon>Papilionidae</taxon>
        <taxon>Papilioninae</taxon>
        <taxon>Iphiclides</taxon>
    </lineage>
</organism>
<dbReference type="InterPro" id="IPR016181">
    <property type="entry name" value="Acyl_CoA_acyltransferase"/>
</dbReference>
<dbReference type="PANTHER" id="PTHR20905:SF1">
    <property type="entry name" value="AT07410P-RELATED"/>
    <property type="match status" value="1"/>
</dbReference>
<dbReference type="PANTHER" id="PTHR20905">
    <property type="entry name" value="N-ACETYLTRANSFERASE-RELATED"/>
    <property type="match status" value="1"/>
</dbReference>
<evidence type="ECO:0000313" key="1">
    <source>
        <dbReference type="EMBL" id="CAH2041304.1"/>
    </source>
</evidence>
<evidence type="ECO:0008006" key="3">
    <source>
        <dbReference type="Google" id="ProtNLM"/>
    </source>
</evidence>
<accession>A0ABN8HY52</accession>